<evidence type="ECO:0000256" key="1">
    <source>
        <dbReference type="ARBA" id="ARBA00006484"/>
    </source>
</evidence>
<dbReference type="FunFam" id="3.40.50.720:FF:000047">
    <property type="entry name" value="NADP-dependent L-serine/L-allo-threonine dehydrogenase"/>
    <property type="match status" value="1"/>
</dbReference>
<dbReference type="InterPro" id="IPR002347">
    <property type="entry name" value="SDR_fam"/>
</dbReference>
<dbReference type="Gene3D" id="3.40.50.720">
    <property type="entry name" value="NAD(P)-binding Rossmann-like Domain"/>
    <property type="match status" value="1"/>
</dbReference>
<dbReference type="PROSITE" id="PS00061">
    <property type="entry name" value="ADH_SHORT"/>
    <property type="match status" value="1"/>
</dbReference>
<accession>A0AA90PRY2</accession>
<gene>
    <name evidence="4" type="ORF">Q5I04_03655</name>
    <name evidence="5" type="ORF">Q5I06_04350</name>
</gene>
<dbReference type="RefSeq" id="WP_305516846.1">
    <property type="nucleotide sequence ID" value="NZ_JAUPEV010000004.1"/>
</dbReference>
<evidence type="ECO:0000313" key="5">
    <source>
        <dbReference type="EMBL" id="MDP2539007.1"/>
    </source>
</evidence>
<dbReference type="EMBL" id="JAUPEV010000004">
    <property type="protein sequence ID" value="MDO7253004.1"/>
    <property type="molecule type" value="Genomic_DNA"/>
</dbReference>
<dbReference type="PANTHER" id="PTHR42901">
    <property type="entry name" value="ALCOHOL DEHYDROGENASE"/>
    <property type="match status" value="1"/>
</dbReference>
<dbReference type="InterPro" id="IPR036291">
    <property type="entry name" value="NAD(P)-bd_dom_sf"/>
</dbReference>
<reference evidence="4 6" key="3">
    <citation type="journal article" date="2024" name="Syst. Appl. Microbiol.">
        <title>Helicobacter cappadocius sp. nov., from lizards: The first psychrotrophic Helicobacter species.</title>
        <authorList>
            <person name="Aydin F."/>
            <person name="Tarhane S."/>
            <person name="Karakaya E."/>
            <person name="Abay S."/>
            <person name="Kayman T."/>
            <person name="Guran O."/>
            <person name="Bozkurt E."/>
            <person name="Uzum N."/>
            <person name="Avci A."/>
            <person name="Olgun K."/>
            <person name="Jablonski D."/>
            <person name="Guran C."/>
            <person name="Burcin Saticioglu I."/>
        </authorList>
    </citation>
    <scope>NUCLEOTIDE SEQUENCE [LARGE SCALE GENOMIC DNA]</scope>
    <source>
        <strain evidence="4">Faydin-H75</strain>
        <strain evidence="6">faydin-H76</strain>
    </source>
</reference>
<dbReference type="CDD" id="cd05346">
    <property type="entry name" value="SDR_c5"/>
    <property type="match status" value="1"/>
</dbReference>
<dbReference type="AlphaFoldDB" id="A0AA90PRY2"/>
<evidence type="ECO:0000256" key="2">
    <source>
        <dbReference type="ARBA" id="ARBA00023002"/>
    </source>
</evidence>
<dbReference type="SUPFAM" id="SSF51735">
    <property type="entry name" value="NAD(P)-binding Rossmann-fold domains"/>
    <property type="match status" value="1"/>
</dbReference>
<evidence type="ECO:0000256" key="3">
    <source>
        <dbReference type="RuleBase" id="RU000363"/>
    </source>
</evidence>
<dbReference type="Pfam" id="PF00106">
    <property type="entry name" value="adh_short"/>
    <property type="match status" value="1"/>
</dbReference>
<dbReference type="Proteomes" id="UP001240777">
    <property type="component" value="Unassembled WGS sequence"/>
</dbReference>
<evidence type="ECO:0000313" key="6">
    <source>
        <dbReference type="Proteomes" id="UP001177258"/>
    </source>
</evidence>
<dbReference type="EMBL" id="JAUYZK010000005">
    <property type="protein sequence ID" value="MDP2539007.1"/>
    <property type="molecule type" value="Genomic_DNA"/>
</dbReference>
<dbReference type="GO" id="GO:0016616">
    <property type="term" value="F:oxidoreductase activity, acting on the CH-OH group of donors, NAD or NADP as acceptor"/>
    <property type="evidence" value="ECO:0007669"/>
    <property type="project" value="UniProtKB-ARBA"/>
</dbReference>
<keyword evidence="2" id="KW-0560">Oxidoreductase</keyword>
<evidence type="ECO:0000313" key="7">
    <source>
        <dbReference type="Proteomes" id="UP001240777"/>
    </source>
</evidence>
<comment type="caution">
    <text evidence="5">The sequence shown here is derived from an EMBL/GenBank/DDBJ whole genome shotgun (WGS) entry which is preliminary data.</text>
</comment>
<dbReference type="PRINTS" id="PR00081">
    <property type="entry name" value="GDHRDH"/>
</dbReference>
<organism evidence="5 6">
    <name type="scientific">Helicobacter cappadocius</name>
    <dbReference type="NCBI Taxonomy" id="3063998"/>
    <lineage>
        <taxon>Bacteria</taxon>
        <taxon>Pseudomonadati</taxon>
        <taxon>Campylobacterota</taxon>
        <taxon>Epsilonproteobacteria</taxon>
        <taxon>Campylobacterales</taxon>
        <taxon>Helicobacteraceae</taxon>
        <taxon>Helicobacter</taxon>
    </lineage>
</organism>
<comment type="similarity">
    <text evidence="1 3">Belongs to the short-chain dehydrogenases/reductases (SDR) family.</text>
</comment>
<keyword evidence="7" id="KW-1185">Reference proteome</keyword>
<name>A0AA90PRY2_9HELI</name>
<dbReference type="Proteomes" id="UP001177258">
    <property type="component" value="Unassembled WGS sequence"/>
</dbReference>
<protein>
    <submittedName>
        <fullName evidence="5">SDR family oxidoreductase</fullName>
    </submittedName>
</protein>
<proteinExistence type="inferred from homology"/>
<dbReference type="InterPro" id="IPR020904">
    <property type="entry name" value="Sc_DH/Rdtase_CS"/>
</dbReference>
<reference evidence="5 7" key="1">
    <citation type="submission" date="2023-07" db="EMBL/GenBank/DDBJ databases">
        <title>Unpublished Manusciprt.</title>
        <authorList>
            <person name="Aydin F."/>
            <person name="Tarhane S."/>
            <person name="Saticioglu I.B."/>
            <person name="Karakaya E."/>
            <person name="Abay S."/>
            <person name="Guran O."/>
            <person name="Bozkurt E."/>
            <person name="Uzum N."/>
            <person name="Olgun K."/>
            <person name="Jablonski D."/>
        </authorList>
    </citation>
    <scope>NUCLEOTIDE SEQUENCE</scope>
    <source>
        <strain evidence="7">faydin-H75</strain>
        <strain evidence="5">Faydin-H76</strain>
    </source>
</reference>
<dbReference type="PRINTS" id="PR00080">
    <property type="entry name" value="SDRFAMILY"/>
</dbReference>
<evidence type="ECO:0000313" key="4">
    <source>
        <dbReference type="EMBL" id="MDO7253004.1"/>
    </source>
</evidence>
<dbReference type="PANTHER" id="PTHR42901:SF1">
    <property type="entry name" value="ALCOHOL DEHYDROGENASE"/>
    <property type="match status" value="1"/>
</dbReference>
<sequence>MIIFITGASAGFGEAISKRFIKEGHKVIALARREEKLQKLQNELGENYQFIACDVNNVEKIKNDLKNLPEGFRNIDVLINNAGLALGLESADKANIEDWEMMINTNITALIKLTHLLLPKMVERKKGHIINIGSIAGSYPYPGGNVYGGTKAFVKQFSLNLRADLYDKNIRVTNIEPGLCGGSEFSIVRFRGDKTKAKQVYENTTPLLPEDVAEAVFWCTSLPNHVNINRIELMPTTQAPAALNVAKSK</sequence>
<reference evidence="4" key="2">
    <citation type="submission" date="2023-07" db="EMBL/GenBank/DDBJ databases">
        <authorList>
            <person name="Aydin F."/>
            <person name="Tarhane S."/>
            <person name="Saticioglu I.B."/>
            <person name="Karakaya E."/>
            <person name="Abay S."/>
            <person name="Guran O."/>
            <person name="Bozkurt E."/>
            <person name="Uzum N."/>
            <person name="Olgun K."/>
            <person name="Jablonski D."/>
        </authorList>
    </citation>
    <scope>NUCLEOTIDE SEQUENCE</scope>
    <source>
        <strain evidence="4">Faydin-H75</strain>
    </source>
</reference>